<dbReference type="EMBL" id="NBNE01012569">
    <property type="protein sequence ID" value="OWY95720.1"/>
    <property type="molecule type" value="Genomic_DNA"/>
</dbReference>
<accession>A0A225URV1</accession>
<feature type="region of interest" description="Disordered" evidence="1">
    <location>
        <begin position="84"/>
        <end position="107"/>
    </location>
</feature>
<reference evidence="3" key="1">
    <citation type="submission" date="2017-03" db="EMBL/GenBank/DDBJ databases">
        <title>Phytopthora megakarya and P. palmivora, two closely related causual agents of cacao black pod achieved similar genome size and gene model numbers by different mechanisms.</title>
        <authorList>
            <person name="Ali S."/>
            <person name="Shao J."/>
            <person name="Larry D.J."/>
            <person name="Kronmiller B."/>
            <person name="Shen D."/>
            <person name="Strem M.D."/>
            <person name="Melnick R.L."/>
            <person name="Guiltinan M.J."/>
            <person name="Tyler B.M."/>
            <person name="Meinhardt L.W."/>
            <person name="Bailey B.A."/>
        </authorList>
    </citation>
    <scope>NUCLEOTIDE SEQUENCE [LARGE SCALE GENOMIC DNA]</scope>
    <source>
        <strain evidence="3">zdho120</strain>
    </source>
</reference>
<evidence type="ECO:0000256" key="1">
    <source>
        <dbReference type="SAM" id="MobiDB-lite"/>
    </source>
</evidence>
<dbReference type="Proteomes" id="UP000198211">
    <property type="component" value="Unassembled WGS sequence"/>
</dbReference>
<evidence type="ECO:0000313" key="3">
    <source>
        <dbReference type="Proteomes" id="UP000198211"/>
    </source>
</evidence>
<feature type="compositionally biased region" description="Basic and acidic residues" evidence="1">
    <location>
        <begin position="92"/>
        <end position="107"/>
    </location>
</feature>
<keyword evidence="3" id="KW-1185">Reference proteome</keyword>
<dbReference type="AlphaFoldDB" id="A0A225URV1"/>
<gene>
    <name evidence="2" type="ORF">PHMEG_00034203</name>
</gene>
<organism evidence="2 3">
    <name type="scientific">Phytophthora megakarya</name>
    <dbReference type="NCBI Taxonomy" id="4795"/>
    <lineage>
        <taxon>Eukaryota</taxon>
        <taxon>Sar</taxon>
        <taxon>Stramenopiles</taxon>
        <taxon>Oomycota</taxon>
        <taxon>Peronosporomycetes</taxon>
        <taxon>Peronosporales</taxon>
        <taxon>Peronosporaceae</taxon>
        <taxon>Phytophthora</taxon>
    </lineage>
</organism>
<sequence>MYITQQQQQYQAQIKSQMQAQMQQANERFEYLIASRSDHKKKDPPVYELEDIELWIFATEQYYTNKHQLIEAEPSDAWQRQIQMPTRPQECPNHRGVDNGERMRSKT</sequence>
<comment type="caution">
    <text evidence="2">The sequence shown here is derived from an EMBL/GenBank/DDBJ whole genome shotgun (WGS) entry which is preliminary data.</text>
</comment>
<evidence type="ECO:0000313" key="2">
    <source>
        <dbReference type="EMBL" id="OWY95720.1"/>
    </source>
</evidence>
<protein>
    <submittedName>
        <fullName evidence="2">Uncharacterized protein</fullName>
    </submittedName>
</protein>
<name>A0A225URV1_9STRA</name>
<proteinExistence type="predicted"/>
<dbReference type="OrthoDB" id="127740at2759"/>